<dbReference type="EMBL" id="CP027665">
    <property type="protein sequence ID" value="AVO39120.1"/>
    <property type="molecule type" value="Genomic_DNA"/>
</dbReference>
<protein>
    <submittedName>
        <fullName evidence="4">NAD(P)-binding protein</fullName>
    </submittedName>
</protein>
<dbReference type="Pfam" id="PF01494">
    <property type="entry name" value="FAD_binding_3"/>
    <property type="match status" value="1"/>
</dbReference>
<dbReference type="AlphaFoldDB" id="A0A2S0MTA5"/>
<dbReference type="PRINTS" id="PR00420">
    <property type="entry name" value="RNGMNOXGNASE"/>
</dbReference>
<evidence type="ECO:0000256" key="1">
    <source>
        <dbReference type="ARBA" id="ARBA00023002"/>
    </source>
</evidence>
<reference evidence="5" key="1">
    <citation type="submission" date="2018-03" db="EMBL/GenBank/DDBJ databases">
        <title>Genomic analysis of the strain SH-1 isolated from shrimp intestine.</title>
        <authorList>
            <person name="Kim Y.-S."/>
            <person name="Kim S.-E."/>
            <person name="Kim K.-H."/>
        </authorList>
    </citation>
    <scope>NUCLEOTIDE SEQUENCE [LARGE SCALE GENOMIC DNA]</scope>
    <source>
        <strain evidence="5">SH-1</strain>
    </source>
</reference>
<sequence>MKLDGQSTLVLGGGIAGLAAALCLRRFGADVTVLEQAPEISEVGAGLQISPNGVAVLRALGLEAALARDAVRARAVVLRDYARTGEVLRLDLARLASGQGYYFVHRADLIDLLAGAAREAGVEIRLLQQVQRVEAGPDPVVHLPGGVTMTADLVVGADGVHSCARGALGNATDLFFTGQAAWRAVVAAAPGQPAEATVHMGPGRHLVSYPLRGGTLVNIVAVEERASWVAEGWHHRDDPENLRAAFADFSGPAAELLGRVDDVGHWGLFRHPVAELWHEGRLAILGDAAHPTLPFMAQGANMALEDAWVLADSLSRAGTMELGLAAYQARRRDRVVRVVAAASGNAWKYHLRSAPVRGAAHLALKLGGALAPGRMVHQFNWIYGHDVTA</sequence>
<dbReference type="PANTHER" id="PTHR13789">
    <property type="entry name" value="MONOOXYGENASE"/>
    <property type="match status" value="1"/>
</dbReference>
<dbReference type="Gene3D" id="3.50.50.60">
    <property type="entry name" value="FAD/NAD(P)-binding domain"/>
    <property type="match status" value="1"/>
</dbReference>
<proteinExistence type="predicted"/>
<feature type="domain" description="FAD-binding" evidence="3">
    <location>
        <begin position="8"/>
        <end position="341"/>
    </location>
</feature>
<name>A0A2S0MTA5_9RHOB</name>
<dbReference type="SUPFAM" id="SSF51905">
    <property type="entry name" value="FAD/NAD(P)-binding domain"/>
    <property type="match status" value="1"/>
</dbReference>
<dbReference type="InterPro" id="IPR036188">
    <property type="entry name" value="FAD/NAD-bd_sf"/>
</dbReference>
<dbReference type="PANTHER" id="PTHR13789:SF309">
    <property type="entry name" value="PUTATIVE (AFU_ORTHOLOGUE AFUA_6G14510)-RELATED"/>
    <property type="match status" value="1"/>
</dbReference>
<accession>A0A2S0MTA5</accession>
<dbReference type="InterPro" id="IPR050493">
    <property type="entry name" value="FAD-dep_Monooxygenase_BioMet"/>
</dbReference>
<organism evidence="4 5">
    <name type="scientific">Pukyongiella litopenaei</name>
    <dbReference type="NCBI Taxonomy" id="2605946"/>
    <lineage>
        <taxon>Bacteria</taxon>
        <taxon>Pseudomonadati</taxon>
        <taxon>Pseudomonadota</taxon>
        <taxon>Alphaproteobacteria</taxon>
        <taxon>Rhodobacterales</taxon>
        <taxon>Paracoccaceae</taxon>
        <taxon>Pukyongiella</taxon>
    </lineage>
</organism>
<dbReference type="InterPro" id="IPR002938">
    <property type="entry name" value="FAD-bd"/>
</dbReference>
<evidence type="ECO:0000313" key="4">
    <source>
        <dbReference type="EMBL" id="AVO39120.1"/>
    </source>
</evidence>
<dbReference type="RefSeq" id="WP_106473430.1">
    <property type="nucleotide sequence ID" value="NZ_CP027665.1"/>
</dbReference>
<dbReference type="GO" id="GO:0004497">
    <property type="term" value="F:monooxygenase activity"/>
    <property type="evidence" value="ECO:0007669"/>
    <property type="project" value="UniProtKB-KW"/>
</dbReference>
<keyword evidence="5" id="KW-1185">Reference proteome</keyword>
<dbReference type="KEGG" id="thas:C6Y53_16305"/>
<evidence type="ECO:0000256" key="2">
    <source>
        <dbReference type="ARBA" id="ARBA00023033"/>
    </source>
</evidence>
<evidence type="ECO:0000259" key="3">
    <source>
        <dbReference type="Pfam" id="PF01494"/>
    </source>
</evidence>
<dbReference type="SUPFAM" id="SSF54373">
    <property type="entry name" value="FAD-linked reductases, C-terminal domain"/>
    <property type="match status" value="1"/>
</dbReference>
<gene>
    <name evidence="4" type="ORF">C6Y53_16305</name>
</gene>
<evidence type="ECO:0000313" key="5">
    <source>
        <dbReference type="Proteomes" id="UP000237655"/>
    </source>
</evidence>
<dbReference type="Proteomes" id="UP000237655">
    <property type="component" value="Chromosome"/>
</dbReference>
<dbReference type="GO" id="GO:0071949">
    <property type="term" value="F:FAD binding"/>
    <property type="evidence" value="ECO:0007669"/>
    <property type="project" value="InterPro"/>
</dbReference>
<keyword evidence="2" id="KW-0503">Monooxygenase</keyword>
<keyword evidence="1" id="KW-0560">Oxidoreductase</keyword>